<dbReference type="RefSeq" id="WP_152764612.1">
    <property type="nucleotide sequence ID" value="NZ_WHLY01000002.1"/>
</dbReference>
<accession>A0A7C9BFZ8</accession>
<reference evidence="1 2" key="1">
    <citation type="submission" date="2019-10" db="EMBL/GenBank/DDBJ databases">
        <title>Draft Genome Sequence of Cytophagaceae sp. SJW1-29.</title>
        <authorList>
            <person name="Choi A."/>
        </authorList>
    </citation>
    <scope>NUCLEOTIDE SEQUENCE [LARGE SCALE GENOMIC DNA]</scope>
    <source>
        <strain evidence="1 2">SJW1-29</strain>
    </source>
</reference>
<keyword evidence="2" id="KW-1185">Reference proteome</keyword>
<dbReference type="AlphaFoldDB" id="A0A7C9BFZ8"/>
<dbReference type="GO" id="GO:0003676">
    <property type="term" value="F:nucleic acid binding"/>
    <property type="evidence" value="ECO:0007669"/>
    <property type="project" value="InterPro"/>
</dbReference>
<sequence>MDFQEKDLEDMIFRSDADLVRKKGLSSYRHDKVFRQFNLGAYGIPDMVGITTYMHNQKMCYSITVYELKKGAIDADALAQCSRYVSGLISYLKRIGIKYPPSIQMVLIGDSIDLKSNFIYSAQSNYELHLYTYSFGINGLAFKEVCARNYYPTSLSERGYGHAENLDLKAIHKELYRICMYKERFDTNTIFT</sequence>
<dbReference type="Gene3D" id="3.40.1350.10">
    <property type="match status" value="1"/>
</dbReference>
<dbReference type="InterPro" id="IPR011856">
    <property type="entry name" value="tRNA_endonuc-like_dom_sf"/>
</dbReference>
<proteinExistence type="predicted"/>
<evidence type="ECO:0000313" key="2">
    <source>
        <dbReference type="Proteomes" id="UP000479293"/>
    </source>
</evidence>
<name>A0A7C9BFZ8_9BACT</name>
<protein>
    <submittedName>
        <fullName evidence="1">Uncharacterized protein</fullName>
    </submittedName>
</protein>
<dbReference type="EMBL" id="WHLY01000002">
    <property type="protein sequence ID" value="MPR36578.1"/>
    <property type="molecule type" value="Genomic_DNA"/>
</dbReference>
<evidence type="ECO:0000313" key="1">
    <source>
        <dbReference type="EMBL" id="MPR36578.1"/>
    </source>
</evidence>
<comment type="caution">
    <text evidence="1">The sequence shown here is derived from an EMBL/GenBank/DDBJ whole genome shotgun (WGS) entry which is preliminary data.</text>
</comment>
<organism evidence="1 2">
    <name type="scientific">Salmonirosea aquatica</name>
    <dbReference type="NCBI Taxonomy" id="2654236"/>
    <lineage>
        <taxon>Bacteria</taxon>
        <taxon>Pseudomonadati</taxon>
        <taxon>Bacteroidota</taxon>
        <taxon>Cytophagia</taxon>
        <taxon>Cytophagales</taxon>
        <taxon>Spirosomataceae</taxon>
        <taxon>Salmonirosea</taxon>
    </lineage>
</organism>
<gene>
    <name evidence="1" type="ORF">GBK04_25360</name>
</gene>
<dbReference type="Proteomes" id="UP000479293">
    <property type="component" value="Unassembled WGS sequence"/>
</dbReference>